<evidence type="ECO:0000256" key="1">
    <source>
        <dbReference type="SAM" id="SignalP"/>
    </source>
</evidence>
<evidence type="ECO:0008006" key="4">
    <source>
        <dbReference type="Google" id="ProtNLM"/>
    </source>
</evidence>
<sequence length="278" mass="31790">MNKISIAFIAVIFSFLGSTTSYAQLTKKELRKTRPTYIKIGTGIQRSNFRDFATSPLFYAGGGLELYISRLRFDEKKEGEYGIQYSFGSNRASSGTHETFSSVRTVSLYYRQLYQIPSISNDLWNFKAGASLMATGNYRYNPSLQNNSTGLEGIINLFGSVKVTRDISRNRTKSGKFLFIPYTLLPRKKELSFLLNTGIINSSYRNSYIYTSFKTFDHEFSFFSGFRMNTALTYTSYLKNKNALQFSYVWDAYKTGGDLDSLEMATHSIRFAFLFNTK</sequence>
<evidence type="ECO:0000313" key="3">
    <source>
        <dbReference type="Proteomes" id="UP001597459"/>
    </source>
</evidence>
<keyword evidence="1" id="KW-0732">Signal</keyword>
<dbReference type="EMBL" id="JBHULX010000039">
    <property type="protein sequence ID" value="MFD2592773.1"/>
    <property type="molecule type" value="Genomic_DNA"/>
</dbReference>
<name>A0ABW5NDX5_9FLAO</name>
<gene>
    <name evidence="2" type="ORF">ACFSTE_18190</name>
</gene>
<protein>
    <recommendedName>
        <fullName evidence="4">DUF2490 domain-containing protein</fullName>
    </recommendedName>
</protein>
<accession>A0ABW5NDX5</accession>
<dbReference type="Proteomes" id="UP001597459">
    <property type="component" value="Unassembled WGS sequence"/>
</dbReference>
<feature type="chain" id="PRO_5046558927" description="DUF2490 domain-containing protein" evidence="1">
    <location>
        <begin position="24"/>
        <end position="278"/>
    </location>
</feature>
<feature type="signal peptide" evidence="1">
    <location>
        <begin position="1"/>
        <end position="23"/>
    </location>
</feature>
<organism evidence="2 3">
    <name type="scientific">Aquimarina hainanensis</name>
    <dbReference type="NCBI Taxonomy" id="1578017"/>
    <lineage>
        <taxon>Bacteria</taxon>
        <taxon>Pseudomonadati</taxon>
        <taxon>Bacteroidota</taxon>
        <taxon>Flavobacteriia</taxon>
        <taxon>Flavobacteriales</taxon>
        <taxon>Flavobacteriaceae</taxon>
        <taxon>Aquimarina</taxon>
    </lineage>
</organism>
<keyword evidence="3" id="KW-1185">Reference proteome</keyword>
<evidence type="ECO:0000313" key="2">
    <source>
        <dbReference type="EMBL" id="MFD2592773.1"/>
    </source>
</evidence>
<comment type="caution">
    <text evidence="2">The sequence shown here is derived from an EMBL/GenBank/DDBJ whole genome shotgun (WGS) entry which is preliminary data.</text>
</comment>
<reference evidence="3" key="1">
    <citation type="journal article" date="2019" name="Int. J. Syst. Evol. Microbiol.">
        <title>The Global Catalogue of Microorganisms (GCM) 10K type strain sequencing project: providing services to taxonomists for standard genome sequencing and annotation.</title>
        <authorList>
            <consortium name="The Broad Institute Genomics Platform"/>
            <consortium name="The Broad Institute Genome Sequencing Center for Infectious Disease"/>
            <person name="Wu L."/>
            <person name="Ma J."/>
        </authorList>
    </citation>
    <scope>NUCLEOTIDE SEQUENCE [LARGE SCALE GENOMIC DNA]</scope>
    <source>
        <strain evidence="3">KCTC 42423</strain>
    </source>
</reference>
<proteinExistence type="predicted"/>
<dbReference type="RefSeq" id="WP_378298329.1">
    <property type="nucleotide sequence ID" value="NZ_JBHULX010000039.1"/>
</dbReference>